<dbReference type="Gene3D" id="3.30.300.20">
    <property type="match status" value="1"/>
</dbReference>
<organism evidence="2 4">
    <name type="scientific">Streptomyces antibioticus</name>
    <dbReference type="NCBI Taxonomy" id="1890"/>
    <lineage>
        <taxon>Bacteria</taxon>
        <taxon>Bacillati</taxon>
        <taxon>Actinomycetota</taxon>
        <taxon>Actinomycetes</taxon>
        <taxon>Kitasatosporales</taxon>
        <taxon>Streptomycetaceae</taxon>
        <taxon>Streptomyces</taxon>
    </lineage>
</organism>
<dbReference type="RefSeq" id="WP_078631488.1">
    <property type="nucleotide sequence ID" value="NZ_CP050692.1"/>
</dbReference>
<dbReference type="Proteomes" id="UP000190306">
    <property type="component" value="Chromosome"/>
</dbReference>
<evidence type="ECO:0000313" key="3">
    <source>
        <dbReference type="Proteomes" id="UP000190306"/>
    </source>
</evidence>
<accession>A0AAE6Y4S1</accession>
<dbReference type="PANTHER" id="PTHR39624:SF2">
    <property type="entry name" value="OSMC-LIKE PROTEIN"/>
    <property type="match status" value="1"/>
</dbReference>
<dbReference type="AlphaFoldDB" id="A0AAE6Y4S1"/>
<dbReference type="InterPro" id="IPR015946">
    <property type="entry name" value="KH_dom-like_a/b"/>
</dbReference>
<proteinExistence type="predicted"/>
<name>A0AAE6Y4S1_STRAT</name>
<evidence type="ECO:0000313" key="4">
    <source>
        <dbReference type="Proteomes" id="UP000502504"/>
    </source>
</evidence>
<evidence type="ECO:0000313" key="2">
    <source>
        <dbReference type="EMBL" id="QIT42174.1"/>
    </source>
</evidence>
<protein>
    <submittedName>
        <fullName evidence="2">OsmC family protein</fullName>
    </submittedName>
</protein>
<dbReference type="Pfam" id="PF02566">
    <property type="entry name" value="OsmC"/>
    <property type="match status" value="1"/>
</dbReference>
<reference evidence="2 4" key="2">
    <citation type="submission" date="2020-03" db="EMBL/GenBank/DDBJ databases">
        <title>Is there a link between lipid content and antibiotic production in Streptomyces?</title>
        <authorList>
            <person name="David M."/>
            <person name="Lejeune C."/>
            <person name="Abreu S."/>
            <person name="Thibessard A."/>
            <person name="Leblond P."/>
            <person name="Chaminade P."/>
            <person name="Virolle M.-J."/>
        </authorList>
    </citation>
    <scope>NUCLEOTIDE SEQUENCE [LARGE SCALE GENOMIC DNA]</scope>
    <source>
        <strain evidence="2 4">DSM 41481</strain>
    </source>
</reference>
<evidence type="ECO:0000313" key="1">
    <source>
        <dbReference type="EMBL" id="OOQ54560.1"/>
    </source>
</evidence>
<keyword evidence="3" id="KW-1185">Reference proteome</keyword>
<reference evidence="1 3" key="1">
    <citation type="submission" date="2015-07" db="EMBL/GenBank/DDBJ databases">
        <title>Draft Genome Sequence of Streptomyces antibioticus, IMRU 3720 reveals insights in the evolution of actinomycin biosynthetic gene clusters in Streptomyces.</title>
        <authorList>
            <person name="Crnovcic I."/>
            <person name="Ruckert C."/>
            <person name="Kalinowksi J."/>
            <person name="Keller U."/>
        </authorList>
    </citation>
    <scope>NUCLEOTIDE SEQUENCE [LARGE SCALE GENOMIC DNA]</scope>
    <source>
        <strain evidence="1 3">DSM 41481</strain>
    </source>
</reference>
<dbReference type="EMBL" id="LHQL01000001">
    <property type="protein sequence ID" value="OOQ54560.1"/>
    <property type="molecule type" value="Genomic_DNA"/>
</dbReference>
<dbReference type="InterPro" id="IPR003718">
    <property type="entry name" value="OsmC/Ohr_fam"/>
</dbReference>
<dbReference type="EMBL" id="CP050692">
    <property type="protein sequence ID" value="QIT42174.1"/>
    <property type="molecule type" value="Genomic_DNA"/>
</dbReference>
<sequence length="137" mass="14800">MNARIVSVAEGPRLSRSISVGPHRLTADEPQPISTDMGPTPGELLLAALGACTSMTVRAFADRHGWPLDQVDVSVRFDEQGQIVKDLRLTGELEAAHFKQLFTIAGHCPVHRLLAKEASIITVPTVVAKQAARDLQN</sequence>
<dbReference type="Proteomes" id="UP000502504">
    <property type="component" value="Chromosome"/>
</dbReference>
<dbReference type="InterPro" id="IPR036102">
    <property type="entry name" value="OsmC/Ohrsf"/>
</dbReference>
<dbReference type="SUPFAM" id="SSF82784">
    <property type="entry name" value="OsmC-like"/>
    <property type="match status" value="1"/>
</dbReference>
<dbReference type="PANTHER" id="PTHR39624">
    <property type="entry name" value="PROTEIN INVOLVED IN RIMO-MEDIATED BETA-METHYLTHIOLATION OF RIBOSOMAL PROTEIN S12 YCAO"/>
    <property type="match status" value="1"/>
</dbReference>
<gene>
    <name evidence="1" type="ORF">AFM16_00255</name>
    <name evidence="2" type="ORF">HCX60_00360</name>
</gene>